<evidence type="ECO:0000256" key="7">
    <source>
        <dbReference type="SAM" id="MobiDB-lite"/>
    </source>
</evidence>
<keyword evidence="2" id="KW-0677">Repeat</keyword>
<dbReference type="EMBL" id="JAKLMC020000004">
    <property type="protein sequence ID" value="KAK5956975.1"/>
    <property type="molecule type" value="Genomic_DNA"/>
</dbReference>
<dbReference type="PROSITE" id="PS50082">
    <property type="entry name" value="WD_REPEATS_2"/>
    <property type="match status" value="1"/>
</dbReference>
<dbReference type="PANTHER" id="PTHR14107:SF16">
    <property type="entry name" value="AT02583P"/>
    <property type="match status" value="1"/>
</dbReference>
<dbReference type="InterPro" id="IPR051362">
    <property type="entry name" value="WD_repeat_creC_regulators"/>
</dbReference>
<evidence type="ECO:0000256" key="4">
    <source>
        <dbReference type="ARBA" id="ARBA00038107"/>
    </source>
</evidence>
<evidence type="ECO:0000256" key="1">
    <source>
        <dbReference type="ARBA" id="ARBA00022574"/>
    </source>
</evidence>
<feature type="repeat" description="WD" evidence="6">
    <location>
        <begin position="415"/>
        <end position="456"/>
    </location>
</feature>
<proteinExistence type="inferred from homology"/>
<dbReference type="PANTHER" id="PTHR14107">
    <property type="entry name" value="WD REPEAT PROTEIN"/>
    <property type="match status" value="1"/>
</dbReference>
<dbReference type="SUPFAM" id="SSF50978">
    <property type="entry name" value="WD40 repeat-like"/>
    <property type="match status" value="1"/>
</dbReference>
<evidence type="ECO:0008006" key="10">
    <source>
        <dbReference type="Google" id="ProtNLM"/>
    </source>
</evidence>
<feature type="region of interest" description="Disordered" evidence="7">
    <location>
        <begin position="51"/>
        <end position="162"/>
    </location>
</feature>
<gene>
    <name evidence="8" type="ORF">OHC33_002464</name>
</gene>
<comment type="caution">
    <text evidence="8">The sequence shown here is derived from an EMBL/GenBank/DDBJ whole genome shotgun (WGS) entry which is preliminary data.</text>
</comment>
<dbReference type="InterPro" id="IPR001680">
    <property type="entry name" value="WD40_rpt"/>
</dbReference>
<dbReference type="PROSITE" id="PS50294">
    <property type="entry name" value="WD_REPEATS_REGION"/>
    <property type="match status" value="1"/>
</dbReference>
<comment type="similarity">
    <text evidence="4">Belongs to the WD repeat creC family.</text>
</comment>
<reference evidence="8 9" key="1">
    <citation type="submission" date="2022-12" db="EMBL/GenBank/DDBJ databases">
        <title>Genomic features and morphological characterization of a novel Knufia sp. strain isolated from spacecraft assembly facility.</title>
        <authorList>
            <person name="Teixeira M."/>
            <person name="Chander A.M."/>
            <person name="Stajich J.E."/>
            <person name="Venkateswaran K."/>
        </authorList>
    </citation>
    <scope>NUCLEOTIDE SEQUENCE [LARGE SCALE GENOMIC DNA]</scope>
    <source>
        <strain evidence="8 9">FJI-L2-BK-P2</strain>
    </source>
</reference>
<dbReference type="SMART" id="SM00320">
    <property type="entry name" value="WD40"/>
    <property type="match status" value="5"/>
</dbReference>
<feature type="region of interest" description="Disordered" evidence="7">
    <location>
        <begin position="506"/>
        <end position="561"/>
    </location>
</feature>
<dbReference type="Proteomes" id="UP001316803">
    <property type="component" value="Unassembled WGS sequence"/>
</dbReference>
<feature type="compositionally biased region" description="Polar residues" evidence="7">
    <location>
        <begin position="62"/>
        <end position="78"/>
    </location>
</feature>
<keyword evidence="1 6" id="KW-0853">WD repeat</keyword>
<dbReference type="InterPro" id="IPR036322">
    <property type="entry name" value="WD40_repeat_dom_sf"/>
</dbReference>
<evidence type="ECO:0000256" key="6">
    <source>
        <dbReference type="PROSITE-ProRule" id="PRU00221"/>
    </source>
</evidence>
<feature type="compositionally biased region" description="Basic and acidic residues" evidence="7">
    <location>
        <begin position="117"/>
        <end position="136"/>
    </location>
</feature>
<sequence length="620" mass="68893">MPPTPLETANQLSKPEGPEYTFQSGEGRRSTPGLGRWLTLTGIYVLRDDLQLATPPPHPSETPITNPNPLATTTSPPTSGAKLTVLTLNPRQVRPQLNKTSTTTSNLLRWRTLARTDTTKPKDTKDIKEVEKEPRLSSDNSSTNSVNGDSSASTKSSTAPAFGEGNVALTLTNSRDMLKKRKPKNNMIKSNSSFVSRVIPHDHLPKRLAERDPQGTFVFVNINRAFQWLDMSSSTKAEPLTKILFTKAHMLCHDVNQLTKDDTHIDVVMGSSASDIIWYEPMSQKYARINKNGMINSTPVFKIKWIPGSENHFLAAHQDGSLVVYDKEKEDAPFVPETTTDEDIDFEEDPDSILNITKSVKSTNQKANPVACWKLTSMPINDFAFSPDSRHLAVVAEDGYLRIIDYLKEKLTDVFSSYYGGFMCVCWSPDGKYILTGGQDDLVSIWSLADRQLVARCHGHDSYVTAVAFDPWRCDDKTYRFGSVGLDCKLLLWDFNVGMLHRPKGAQSRARGSVSGSVSLARHRTESASANRLRSESNRSGPPQEEEEEPEFINHPIEPRARTAKLPPVMVKAVDTHPLCGLAFEQDCIITSCEDGHVRTWDRPTQNASASQLDLSSSSK</sequence>
<comment type="function">
    <text evidence="3">Component of the regulatory network controlling carbon source utilization through ubiquitination and deubiquitination involving creA, creB, creC, creD and acrB. Required to prevent the proteolysis of the CreB deubiquitinating enzyme in the absence of carbon catabolite repression. CreB deubiquitinating enzyme stabilized in a complex with the CreC leads to the expression of genes such as those in the proline and quinate pathways.</text>
</comment>
<name>A0AAN8IBF1_9EURO</name>
<comment type="subunit">
    <text evidence="5">Interacts with creB.</text>
</comment>
<dbReference type="GO" id="GO:0005634">
    <property type="term" value="C:nucleus"/>
    <property type="evidence" value="ECO:0007669"/>
    <property type="project" value="TreeGrafter"/>
</dbReference>
<dbReference type="GO" id="GO:0045013">
    <property type="term" value="P:carbon catabolite repression of transcription"/>
    <property type="evidence" value="ECO:0007669"/>
    <property type="project" value="TreeGrafter"/>
</dbReference>
<accession>A0AAN8IBF1</accession>
<feature type="compositionally biased region" description="Polar residues" evidence="7">
    <location>
        <begin position="86"/>
        <end position="99"/>
    </location>
</feature>
<evidence type="ECO:0000256" key="2">
    <source>
        <dbReference type="ARBA" id="ARBA00022737"/>
    </source>
</evidence>
<dbReference type="Pfam" id="PF00400">
    <property type="entry name" value="WD40"/>
    <property type="match status" value="2"/>
</dbReference>
<dbReference type="AlphaFoldDB" id="A0AAN8IBF1"/>
<dbReference type="GO" id="GO:0032153">
    <property type="term" value="C:cell division site"/>
    <property type="evidence" value="ECO:0007669"/>
    <property type="project" value="TreeGrafter"/>
</dbReference>
<protein>
    <recommendedName>
        <fullName evidence="10">Catabolite repression protein creC</fullName>
    </recommendedName>
</protein>
<feature type="compositionally biased region" description="Low complexity" evidence="7">
    <location>
        <begin position="150"/>
        <end position="159"/>
    </location>
</feature>
<dbReference type="GO" id="GO:0051286">
    <property type="term" value="C:cell tip"/>
    <property type="evidence" value="ECO:0007669"/>
    <property type="project" value="TreeGrafter"/>
</dbReference>
<keyword evidence="9" id="KW-1185">Reference proteome</keyword>
<evidence type="ECO:0000256" key="5">
    <source>
        <dbReference type="ARBA" id="ARBA00038682"/>
    </source>
</evidence>
<evidence type="ECO:0000313" key="9">
    <source>
        <dbReference type="Proteomes" id="UP001316803"/>
    </source>
</evidence>
<organism evidence="8 9">
    <name type="scientific">Knufia fluminis</name>
    <dbReference type="NCBI Taxonomy" id="191047"/>
    <lineage>
        <taxon>Eukaryota</taxon>
        <taxon>Fungi</taxon>
        <taxon>Dikarya</taxon>
        <taxon>Ascomycota</taxon>
        <taxon>Pezizomycotina</taxon>
        <taxon>Eurotiomycetes</taxon>
        <taxon>Chaetothyriomycetidae</taxon>
        <taxon>Chaetothyriales</taxon>
        <taxon>Trichomeriaceae</taxon>
        <taxon>Knufia</taxon>
    </lineage>
</organism>
<evidence type="ECO:0000256" key="3">
    <source>
        <dbReference type="ARBA" id="ARBA00037241"/>
    </source>
</evidence>
<evidence type="ECO:0000313" key="8">
    <source>
        <dbReference type="EMBL" id="KAK5956975.1"/>
    </source>
</evidence>
<feature type="region of interest" description="Disordered" evidence="7">
    <location>
        <begin position="1"/>
        <end position="30"/>
    </location>
</feature>
<dbReference type="InterPro" id="IPR015943">
    <property type="entry name" value="WD40/YVTN_repeat-like_dom_sf"/>
</dbReference>
<dbReference type="Gene3D" id="2.130.10.10">
    <property type="entry name" value="YVTN repeat-like/Quinoprotein amine dehydrogenase"/>
    <property type="match status" value="1"/>
</dbReference>
<feature type="compositionally biased region" description="Polar residues" evidence="7">
    <location>
        <begin position="137"/>
        <end position="149"/>
    </location>
</feature>
<feature type="compositionally biased region" description="Low complexity" evidence="7">
    <location>
        <begin position="506"/>
        <end position="520"/>
    </location>
</feature>